<comment type="pathway">
    <text evidence="1">Carbohydrate metabolism; tricarboxylic acid cycle; isocitrate from oxaloacetate: step 1/2.</text>
</comment>
<evidence type="ECO:0000256" key="4">
    <source>
        <dbReference type="ARBA" id="ARBA00022679"/>
    </source>
</evidence>
<dbReference type="Gene3D" id="1.10.580.10">
    <property type="entry name" value="Citrate Synthase, domain 1"/>
    <property type="match status" value="2"/>
</dbReference>
<comment type="similarity">
    <text evidence="2">Belongs to the citrate synthase family.</text>
</comment>
<dbReference type="InterPro" id="IPR041657">
    <property type="entry name" value="HTH_17"/>
</dbReference>
<evidence type="ECO:0000313" key="7">
    <source>
        <dbReference type="Proteomes" id="UP001169006"/>
    </source>
</evidence>
<evidence type="ECO:0000313" key="6">
    <source>
        <dbReference type="EMBL" id="MDO1585407.1"/>
    </source>
</evidence>
<dbReference type="InterPro" id="IPR016143">
    <property type="entry name" value="Citrate_synth-like_sm_a-sub"/>
</dbReference>
<dbReference type="Pfam" id="PF12728">
    <property type="entry name" value="HTH_17"/>
    <property type="match status" value="1"/>
</dbReference>
<dbReference type="Proteomes" id="UP001169006">
    <property type="component" value="Unassembled WGS sequence"/>
</dbReference>
<dbReference type="RefSeq" id="WP_302079692.1">
    <property type="nucleotide sequence ID" value="NZ_JAUKWQ010000015.1"/>
</dbReference>
<evidence type="ECO:0000256" key="1">
    <source>
        <dbReference type="ARBA" id="ARBA00004751"/>
    </source>
</evidence>
<evidence type="ECO:0000259" key="5">
    <source>
        <dbReference type="Pfam" id="PF12728"/>
    </source>
</evidence>
<gene>
    <name evidence="6" type="ORF">Q2T52_25215</name>
</gene>
<dbReference type="EMBL" id="JAUKWQ010000015">
    <property type="protein sequence ID" value="MDO1585407.1"/>
    <property type="molecule type" value="Genomic_DNA"/>
</dbReference>
<evidence type="ECO:0000256" key="2">
    <source>
        <dbReference type="ARBA" id="ARBA00010566"/>
    </source>
</evidence>
<proteinExistence type="inferred from homology"/>
<organism evidence="6 7">
    <name type="scientific">Rhizobium oryzicola</name>
    <dbReference type="NCBI Taxonomy" id="1232668"/>
    <lineage>
        <taxon>Bacteria</taxon>
        <taxon>Pseudomonadati</taxon>
        <taxon>Pseudomonadota</taxon>
        <taxon>Alphaproteobacteria</taxon>
        <taxon>Hyphomicrobiales</taxon>
        <taxon>Rhizobiaceae</taxon>
        <taxon>Rhizobium/Agrobacterium group</taxon>
        <taxon>Rhizobium</taxon>
    </lineage>
</organism>
<dbReference type="PANTHER" id="PTHR11739:SF4">
    <property type="entry name" value="CITRATE SYNTHASE, PEROXISOMAL"/>
    <property type="match status" value="1"/>
</dbReference>
<dbReference type="SUPFAM" id="SSF48256">
    <property type="entry name" value="Citrate synthase"/>
    <property type="match status" value="1"/>
</dbReference>
<dbReference type="InterPro" id="IPR036969">
    <property type="entry name" value="Citrate_synthase_sf"/>
</dbReference>
<dbReference type="Gene3D" id="1.10.230.10">
    <property type="entry name" value="Cytochrome P450-Terp, domain 2"/>
    <property type="match status" value="1"/>
</dbReference>
<dbReference type="InterPro" id="IPR002020">
    <property type="entry name" value="Citrate_synthase"/>
</dbReference>
<feature type="domain" description="Helix-turn-helix" evidence="5">
    <location>
        <begin position="4"/>
        <end position="53"/>
    </location>
</feature>
<protein>
    <recommendedName>
        <fullName evidence="3">citrate synthase (unknown stereospecificity)</fullName>
        <ecNumber evidence="3">2.3.3.16</ecNumber>
    </recommendedName>
</protein>
<keyword evidence="7" id="KW-1185">Reference proteome</keyword>
<keyword evidence="4" id="KW-0808">Transferase</keyword>
<dbReference type="CDD" id="cd06102">
    <property type="entry name" value="citrate_synt_like_2"/>
    <property type="match status" value="1"/>
</dbReference>
<reference evidence="6" key="1">
    <citation type="journal article" date="2015" name="Int. J. Syst. Evol. Microbiol.">
        <title>Rhizobium oryzicola sp. nov., potential plant-growth-promoting endophytic bacteria isolated from rice roots.</title>
        <authorList>
            <person name="Zhang X.X."/>
            <person name="Gao J.S."/>
            <person name="Cao Y.H."/>
            <person name="Sheirdil R.A."/>
            <person name="Wang X.C."/>
            <person name="Zhang L."/>
        </authorList>
    </citation>
    <scope>NUCLEOTIDE SEQUENCE</scope>
    <source>
        <strain evidence="6">05753</strain>
    </source>
</reference>
<dbReference type="EC" id="2.3.3.16" evidence="3"/>
<evidence type="ECO:0000256" key="3">
    <source>
        <dbReference type="ARBA" id="ARBA00012972"/>
    </source>
</evidence>
<sequence>MPRYMSSKEAAAYLRVSLQTLYAYVSRGLLHAENGPGQRESRYLATDVERLRDRKEKGRKPREVAKATLSFGLPVLESEITLIENERLYYRGLDALEIARTHSVEEAAAHLWQCDISAFDRSAPSSDSSLLVVMDNFRGRRAEEVLLPLFTLASDDARTALWQTSQQRLAEGSIDLVRILAGCLLGTGPNAKPLHQQCADVWGIDSRGADLIRRALVLCADHELNASSFTARCVVSTGASLRAGIIGGLAALTGGRHGATTARGEALWDEVVGDEMGTKIRQRLARGDDIPGFGHRLYPSGDVRAADLLASMAPLDRDCQELIHHGHDLTGARPSIDFALVALRRHLRLPLGAAFGVFALGRSIGWIAHGLEQRRNPDIIRPRAAYTGHIPSDVDPHYGVPR</sequence>
<comment type="caution">
    <text evidence="6">The sequence shown here is derived from an EMBL/GenBank/DDBJ whole genome shotgun (WGS) entry which is preliminary data.</text>
</comment>
<dbReference type="PANTHER" id="PTHR11739">
    <property type="entry name" value="CITRATE SYNTHASE"/>
    <property type="match status" value="1"/>
</dbReference>
<dbReference type="InterPro" id="IPR016142">
    <property type="entry name" value="Citrate_synth-like_lrg_a-sub"/>
</dbReference>
<reference evidence="6" key="2">
    <citation type="submission" date="2023-07" db="EMBL/GenBank/DDBJ databases">
        <authorList>
            <person name="Sun H."/>
        </authorList>
    </citation>
    <scope>NUCLEOTIDE SEQUENCE</scope>
    <source>
        <strain evidence="6">05753</strain>
    </source>
</reference>
<dbReference type="Pfam" id="PF00285">
    <property type="entry name" value="Citrate_synt"/>
    <property type="match status" value="1"/>
</dbReference>
<accession>A0ABT8T3W8</accession>
<name>A0ABT8T3W8_9HYPH</name>